<protein>
    <recommendedName>
        <fullName evidence="4">Seipin</fullName>
    </recommendedName>
</protein>
<keyword evidence="1" id="KW-0472">Membrane</keyword>
<dbReference type="AlphaFoldDB" id="A0AAN7WI20"/>
<evidence type="ECO:0000313" key="2">
    <source>
        <dbReference type="EMBL" id="KAK5780365.1"/>
    </source>
</evidence>
<feature type="transmembrane region" description="Helical" evidence="1">
    <location>
        <begin position="12"/>
        <end position="32"/>
    </location>
</feature>
<keyword evidence="1" id="KW-0812">Transmembrane</keyword>
<organism evidence="2 3">
    <name type="scientific">Arxiozyma heterogenica</name>
    <dbReference type="NCBI Taxonomy" id="278026"/>
    <lineage>
        <taxon>Eukaryota</taxon>
        <taxon>Fungi</taxon>
        <taxon>Dikarya</taxon>
        <taxon>Ascomycota</taxon>
        <taxon>Saccharomycotina</taxon>
        <taxon>Saccharomycetes</taxon>
        <taxon>Saccharomycetales</taxon>
        <taxon>Saccharomycetaceae</taxon>
        <taxon>Arxiozyma</taxon>
    </lineage>
</organism>
<reference evidence="3" key="1">
    <citation type="submission" date="2023-07" db="EMBL/GenBank/DDBJ databases">
        <title>A draft genome of Kazachstania heterogenica Y-27499.</title>
        <authorList>
            <person name="Donic C."/>
            <person name="Kralova J.S."/>
            <person name="Fidel L."/>
            <person name="Ben-Dor S."/>
            <person name="Jung S."/>
        </authorList>
    </citation>
    <scope>NUCLEOTIDE SEQUENCE [LARGE SCALE GENOMIC DNA]</scope>
    <source>
        <strain evidence="3">Y27499</strain>
    </source>
</reference>
<evidence type="ECO:0000256" key="1">
    <source>
        <dbReference type="SAM" id="Phobius"/>
    </source>
</evidence>
<dbReference type="EMBL" id="JAWIZZ010000041">
    <property type="protein sequence ID" value="KAK5780365.1"/>
    <property type="molecule type" value="Genomic_DNA"/>
</dbReference>
<dbReference type="Proteomes" id="UP001306508">
    <property type="component" value="Unassembled WGS sequence"/>
</dbReference>
<name>A0AAN7WI20_9SACH</name>
<sequence>MNINIATPFHILQWYTYIVMIFIFQLVIIFPLSCIIFNDLYNRLISLDSIQTIPLNTLVTPQNYRFEQSFIRYDFSPLPQVLRSGIPQLIPLRSSVDYSLDMKIEFYCQHRFYSNMKYKSNMEIMDTVKIKIWINNDPKNQLLYQVKMPVICSNKDTSESTLSLSSTYKSFKGDQLLSNREITDRTKSLLSGTKRSFMDLYHDHWLNKFSIRDTIKIPTWAKSVHIQFDSISTFTVPKTDVLTDSIDNQMNVNIMKRLTFEPESSILQFRTIYEQGIRNFMLVHSWITYAIGVTIVHSILLIVFLLVGLYCFYKILTMRPSSKPVK</sequence>
<accession>A0AAN7WI20</accession>
<proteinExistence type="predicted"/>
<gene>
    <name evidence="2" type="ORF">RI543_002121</name>
</gene>
<comment type="caution">
    <text evidence="2">The sequence shown here is derived from an EMBL/GenBank/DDBJ whole genome shotgun (WGS) entry which is preliminary data.</text>
</comment>
<keyword evidence="3" id="KW-1185">Reference proteome</keyword>
<keyword evidence="1" id="KW-1133">Transmembrane helix</keyword>
<evidence type="ECO:0000313" key="3">
    <source>
        <dbReference type="Proteomes" id="UP001306508"/>
    </source>
</evidence>
<feature type="transmembrane region" description="Helical" evidence="1">
    <location>
        <begin position="286"/>
        <end position="313"/>
    </location>
</feature>
<evidence type="ECO:0008006" key="4">
    <source>
        <dbReference type="Google" id="ProtNLM"/>
    </source>
</evidence>